<feature type="compositionally biased region" description="Polar residues" evidence="1">
    <location>
        <begin position="386"/>
        <end position="395"/>
    </location>
</feature>
<reference evidence="2" key="1">
    <citation type="journal article" date="2012" name="Proc. Natl. Acad. Sci. U.S.A.">
        <title>Antigenic diversity is generated by distinct evolutionary mechanisms in African trypanosome species.</title>
        <authorList>
            <person name="Jackson A.P."/>
            <person name="Berry A."/>
            <person name="Aslett M."/>
            <person name="Allison H.C."/>
            <person name="Burton P."/>
            <person name="Vavrova-Anderson J."/>
            <person name="Brown R."/>
            <person name="Browne H."/>
            <person name="Corton N."/>
            <person name="Hauser H."/>
            <person name="Gamble J."/>
            <person name="Gilderthorp R."/>
            <person name="Marcello L."/>
            <person name="McQuillan J."/>
            <person name="Otto T.D."/>
            <person name="Quail M.A."/>
            <person name="Sanders M.J."/>
            <person name="van Tonder A."/>
            <person name="Ginger M.L."/>
            <person name="Field M.C."/>
            <person name="Barry J.D."/>
            <person name="Hertz-Fowler C."/>
            <person name="Berriman M."/>
        </authorList>
    </citation>
    <scope>NUCLEOTIDE SEQUENCE</scope>
    <source>
        <strain evidence="2">Y486</strain>
    </source>
</reference>
<proteinExistence type="predicted"/>
<dbReference type="AlphaFoldDB" id="G0TZR4"/>
<accession>G0TZR4</accession>
<organism evidence="2">
    <name type="scientific">Trypanosoma vivax (strain Y486)</name>
    <dbReference type="NCBI Taxonomy" id="1055687"/>
    <lineage>
        <taxon>Eukaryota</taxon>
        <taxon>Discoba</taxon>
        <taxon>Euglenozoa</taxon>
        <taxon>Kinetoplastea</taxon>
        <taxon>Metakinetoplastina</taxon>
        <taxon>Trypanosomatida</taxon>
        <taxon>Trypanosomatidae</taxon>
        <taxon>Trypanosoma</taxon>
        <taxon>Duttonella</taxon>
    </lineage>
</organism>
<feature type="region of interest" description="Disordered" evidence="1">
    <location>
        <begin position="29"/>
        <end position="54"/>
    </location>
</feature>
<feature type="region of interest" description="Disordered" evidence="1">
    <location>
        <begin position="365"/>
        <end position="403"/>
    </location>
</feature>
<protein>
    <submittedName>
        <fullName evidence="2">Uncharacterized protein</fullName>
    </submittedName>
</protein>
<sequence>MPLPLIAHTSPVRNRRGCDLVLEDVPMFDSPDISSDSSDDVEDYSGDSSTITNHHQTNSYYKEHSNAMHVRVVEPEHRGGRGGESAHNVNCFSGSPMYANGNGTSASPDGQGGLASAPSVCCSIRSAVIVHQSKNNIGALPSGLCSVGKRSEYGDDESSADYEMMVELSNTNTLLGTGQTSSVNSCVSGMQRSKASTNGTAAHAAASPAGMDLLLTSSIEVVDGLFRGERVTRNDEVSRTSQHTRNSVLFESLGSTRTGVQSAKDLRSDMQNATISLPPLARSGRANTAVSVDKSLTVESRVESEYGDGGYDFCSSVVKPFGTDLKSDAIFCRGTLDPFAQPNTNCLTVGDSKSCNDNTTCFPPVGSSRQQNSWRRRSGARETSTDAHNSATQRGCSHIDGYTDGVSVRQDQQRKGLNSLAPISSEMTHKCEDGHKWVVVDSSDPRKWQLTQ</sequence>
<name>G0TZR4_TRYVY</name>
<evidence type="ECO:0000256" key="1">
    <source>
        <dbReference type="SAM" id="MobiDB-lite"/>
    </source>
</evidence>
<dbReference type="EMBL" id="HE573024">
    <property type="protein sequence ID" value="CCC50092.1"/>
    <property type="molecule type" value="Genomic_DNA"/>
</dbReference>
<evidence type="ECO:0000313" key="2">
    <source>
        <dbReference type="EMBL" id="CCC50092.1"/>
    </source>
</evidence>
<gene>
    <name evidence="2" type="ORF">TVY486_0806990</name>
</gene>
<dbReference type="VEuPathDB" id="TriTrypDB:TvY486_0806990"/>